<feature type="transmembrane region" description="Helical" evidence="1">
    <location>
        <begin position="7"/>
        <end position="25"/>
    </location>
</feature>
<dbReference type="GeneID" id="97214918"/>
<dbReference type="KEGG" id="bko:CKF48_05000"/>
<name>A0A248TF39_9BACI</name>
<keyword evidence="1" id="KW-1133">Transmembrane helix</keyword>
<gene>
    <name evidence="2" type="ORF">CKF48_05000</name>
</gene>
<evidence type="ECO:0000313" key="3">
    <source>
        <dbReference type="Proteomes" id="UP000215137"/>
    </source>
</evidence>
<keyword evidence="1" id="KW-0472">Membrane</keyword>
<dbReference type="RefSeq" id="WP_095370307.1">
    <property type="nucleotide sequence ID" value="NZ_CANMJM010000006.1"/>
</dbReference>
<evidence type="ECO:0000313" key="2">
    <source>
        <dbReference type="EMBL" id="ASV66732.1"/>
    </source>
</evidence>
<evidence type="ECO:0000256" key="1">
    <source>
        <dbReference type="SAM" id="Phobius"/>
    </source>
</evidence>
<organism evidence="2 3">
    <name type="scientific">Cytobacillus kochii</name>
    <dbReference type="NCBI Taxonomy" id="859143"/>
    <lineage>
        <taxon>Bacteria</taxon>
        <taxon>Bacillati</taxon>
        <taxon>Bacillota</taxon>
        <taxon>Bacilli</taxon>
        <taxon>Bacillales</taxon>
        <taxon>Bacillaceae</taxon>
        <taxon>Cytobacillus</taxon>
    </lineage>
</organism>
<feature type="transmembrane region" description="Helical" evidence="1">
    <location>
        <begin position="66"/>
        <end position="84"/>
    </location>
</feature>
<keyword evidence="1" id="KW-0812">Transmembrane</keyword>
<accession>A0A248TF39</accession>
<keyword evidence="3" id="KW-1185">Reference proteome</keyword>
<sequence length="102" mass="11676">MTGKKIYSFGLLIMFCAFLVVHYPSDHSSLSTWGDHQHAVFNDSHLSDTSPLKDELKKHPLVFEHVSLILISLLLLGICQLAYVSMQNSRHKQPIFFQSNYL</sequence>
<proteinExistence type="predicted"/>
<dbReference type="EMBL" id="CP022983">
    <property type="protein sequence ID" value="ASV66732.1"/>
    <property type="molecule type" value="Genomic_DNA"/>
</dbReference>
<dbReference type="Proteomes" id="UP000215137">
    <property type="component" value="Chromosome"/>
</dbReference>
<dbReference type="AlphaFoldDB" id="A0A248TF39"/>
<protein>
    <submittedName>
        <fullName evidence="2">Uncharacterized protein</fullName>
    </submittedName>
</protein>
<reference evidence="2 3" key="1">
    <citation type="submission" date="2017-08" db="EMBL/GenBank/DDBJ databases">
        <title>Complete Genome Sequence of Bacillus kochii Oregon-R-modENCODE STRAIN BDGP4, isolated from Drosophila melanogaster gut.</title>
        <authorList>
            <person name="Wan K.H."/>
            <person name="Yu C."/>
            <person name="Park S."/>
            <person name="Hammonds A.S."/>
            <person name="Booth B.W."/>
            <person name="Celniker S.E."/>
        </authorList>
    </citation>
    <scope>NUCLEOTIDE SEQUENCE [LARGE SCALE GENOMIC DNA]</scope>
    <source>
        <strain evidence="2 3">BDGP4</strain>
    </source>
</reference>